<organism evidence="1">
    <name type="scientific">Rhizophora mucronata</name>
    <name type="common">Asiatic mangrove</name>
    <dbReference type="NCBI Taxonomy" id="61149"/>
    <lineage>
        <taxon>Eukaryota</taxon>
        <taxon>Viridiplantae</taxon>
        <taxon>Streptophyta</taxon>
        <taxon>Embryophyta</taxon>
        <taxon>Tracheophyta</taxon>
        <taxon>Spermatophyta</taxon>
        <taxon>Magnoliopsida</taxon>
        <taxon>eudicotyledons</taxon>
        <taxon>Gunneridae</taxon>
        <taxon>Pentapetalae</taxon>
        <taxon>rosids</taxon>
        <taxon>fabids</taxon>
        <taxon>Malpighiales</taxon>
        <taxon>Rhizophoraceae</taxon>
        <taxon>Rhizophora</taxon>
    </lineage>
</organism>
<dbReference type="EMBL" id="GGEC01062251">
    <property type="protein sequence ID" value="MBX42735.1"/>
    <property type="molecule type" value="Transcribed_RNA"/>
</dbReference>
<protein>
    <submittedName>
        <fullName evidence="1">Uncharacterized protein</fullName>
    </submittedName>
</protein>
<evidence type="ECO:0000313" key="1">
    <source>
        <dbReference type="EMBL" id="MBX42735.1"/>
    </source>
</evidence>
<accession>A0A2P2NJW3</accession>
<name>A0A2P2NJW3_RHIMU</name>
<sequence>MKKTVLKSWVDMWIVITEFGDYKGPLL</sequence>
<proteinExistence type="predicted"/>
<dbReference type="AlphaFoldDB" id="A0A2P2NJW3"/>
<reference evidence="1" key="1">
    <citation type="submission" date="2018-02" db="EMBL/GenBank/DDBJ databases">
        <title>Rhizophora mucronata_Transcriptome.</title>
        <authorList>
            <person name="Meera S.P."/>
            <person name="Sreeshan A."/>
            <person name="Augustine A."/>
        </authorList>
    </citation>
    <scope>NUCLEOTIDE SEQUENCE</scope>
    <source>
        <tissue evidence="1">Leaf</tissue>
    </source>
</reference>